<dbReference type="RefSeq" id="XP_020084676.1">
    <property type="nucleotide sequence ID" value="XM_020229087.1"/>
</dbReference>
<feature type="compositionally biased region" description="Acidic residues" evidence="1">
    <location>
        <begin position="115"/>
        <end position="127"/>
    </location>
</feature>
<feature type="compositionally biased region" description="Basic and acidic residues" evidence="1">
    <location>
        <begin position="343"/>
        <end position="371"/>
    </location>
</feature>
<feature type="compositionally biased region" description="Polar residues" evidence="1">
    <location>
        <begin position="302"/>
        <end position="313"/>
    </location>
</feature>
<dbReference type="GeneID" id="109707648"/>
<dbReference type="PANTHER" id="PTHR34059:SF1">
    <property type="entry name" value="EXPRESSED PROTEIN"/>
    <property type="match status" value="1"/>
</dbReference>
<reference evidence="3" key="1">
    <citation type="journal article" date="2015" name="Nat. Genet.">
        <title>The pineapple genome and the evolution of CAM photosynthesis.</title>
        <authorList>
            <person name="Ming R."/>
            <person name="VanBuren R."/>
            <person name="Wai C.M."/>
            <person name="Tang H."/>
            <person name="Schatz M.C."/>
            <person name="Bowers J.E."/>
            <person name="Lyons E."/>
            <person name="Wang M.L."/>
            <person name="Chen J."/>
            <person name="Biggers E."/>
            <person name="Zhang J."/>
            <person name="Huang L."/>
            <person name="Zhang L."/>
            <person name="Miao W."/>
            <person name="Zhang J."/>
            <person name="Ye Z."/>
            <person name="Miao C."/>
            <person name="Lin Z."/>
            <person name="Wang H."/>
            <person name="Zhou H."/>
            <person name="Yim W.C."/>
            <person name="Priest H.D."/>
            <person name="Zheng C."/>
            <person name="Woodhouse M."/>
            <person name="Edger P.P."/>
            <person name="Guyot R."/>
            <person name="Guo H.B."/>
            <person name="Guo H."/>
            <person name="Zheng G."/>
            <person name="Singh R."/>
            <person name="Sharma A."/>
            <person name="Min X."/>
            <person name="Zheng Y."/>
            <person name="Lee H."/>
            <person name="Gurtowski J."/>
            <person name="Sedlazeck F.J."/>
            <person name="Harkess A."/>
            <person name="McKain M.R."/>
            <person name="Liao Z."/>
            <person name="Fang J."/>
            <person name="Liu J."/>
            <person name="Zhang X."/>
            <person name="Zhang Q."/>
            <person name="Hu W."/>
            <person name="Qin Y."/>
            <person name="Wang K."/>
            <person name="Chen L.Y."/>
            <person name="Shirley N."/>
            <person name="Lin Y.R."/>
            <person name="Liu L.Y."/>
            <person name="Hernandez A.G."/>
            <person name="Wright C.L."/>
            <person name="Bulone V."/>
            <person name="Tuskan G.A."/>
            <person name="Heath K."/>
            <person name="Zee F."/>
            <person name="Moore P.H."/>
            <person name="Sunkar R."/>
            <person name="Leebens-Mack J.H."/>
            <person name="Mockler T."/>
            <person name="Bennetzen J.L."/>
            <person name="Freeling M."/>
            <person name="Sankoff D."/>
            <person name="Paterson A.H."/>
            <person name="Zhu X."/>
            <person name="Yang X."/>
            <person name="Smith J.A."/>
            <person name="Cushman J.C."/>
            <person name="Paull R.E."/>
            <person name="Yu Q."/>
        </authorList>
    </citation>
    <scope>NUCLEOTIDE SEQUENCE [LARGE SCALE GENOMIC DNA]</scope>
    <source>
        <strain evidence="3">cv. F153</strain>
    </source>
</reference>
<accession>A0A6P5EM42</accession>
<protein>
    <submittedName>
        <fullName evidence="4">Uncharacterized protein LOC109707648</fullName>
    </submittedName>
</protein>
<dbReference type="Pfam" id="PF05553">
    <property type="entry name" value="DUF761"/>
    <property type="match status" value="1"/>
</dbReference>
<dbReference type="PANTHER" id="PTHR34059">
    <property type="entry name" value="EXPRESSED PROTEIN"/>
    <property type="match status" value="1"/>
</dbReference>
<proteinExistence type="predicted"/>
<feature type="compositionally biased region" description="Low complexity" evidence="1">
    <location>
        <begin position="236"/>
        <end position="249"/>
    </location>
</feature>
<feature type="compositionally biased region" description="Basic and acidic residues" evidence="1">
    <location>
        <begin position="179"/>
        <end position="195"/>
    </location>
</feature>
<reference evidence="4" key="2">
    <citation type="submission" date="2025-08" db="UniProtKB">
        <authorList>
            <consortium name="RefSeq"/>
        </authorList>
    </citation>
    <scope>IDENTIFICATION</scope>
    <source>
        <tissue evidence="4">Leaf</tissue>
    </source>
</reference>
<dbReference type="Gramene" id="Aco012847.1.mrna1">
    <property type="protein sequence ID" value="Aco012847.1.mrna1.cds1"/>
    <property type="gene ID" value="Aco012847.1.path1"/>
</dbReference>
<gene>
    <name evidence="4" type="primary">LOC109707648</name>
</gene>
<evidence type="ECO:0000313" key="3">
    <source>
        <dbReference type="Proteomes" id="UP000515123"/>
    </source>
</evidence>
<evidence type="ECO:0000256" key="2">
    <source>
        <dbReference type="SAM" id="Phobius"/>
    </source>
</evidence>
<keyword evidence="2" id="KW-0812">Transmembrane</keyword>
<dbReference type="AlphaFoldDB" id="A0A6P5EM42"/>
<dbReference type="Proteomes" id="UP000515123">
    <property type="component" value="Linkage group 3"/>
</dbReference>
<feature type="compositionally biased region" description="Pro residues" evidence="1">
    <location>
        <begin position="257"/>
        <end position="269"/>
    </location>
</feature>
<sequence length="444" mass="48455">MAEPESLLYTTKPPIHHRQLGAGILSTFLYRALLVAVLVVALPLLPSRAPEFVDGTLLTRTWELLHLLLVGIAISYGLFSRRNADADKDRAAEGKHDAAQSYVPQILRGPSAVFGDDDDGVDGDDDRGDAGVRAWSSQYYPNDPVVVVAKDSGSAGSGRGRGRGGDEPLLLPVRSLKSRAREADSGRNRFSRTPDEDAAVLSSPIPWRSRSGRFESKEESGPLNRTSSFRSPGVRSTSATSTSPSSASPKRGFYKSTPPPAPPPPPPPFVGHLYSPASDRKITTKSFKDELKDVSAKPLMKPQSSINIPSSIAKSVRTVRPKEAQATQAADGPEIPVPVPMYRRKEDSEFVDKAVIESDDSDSRDSDSSDERETDDDDIIAESSGKEDEAPNCVAEAKAEAEPDDNEVDKKADEFIAKFREQIRLQRIESIKRSTRRRSDKHPK</sequence>
<feature type="compositionally biased region" description="Basic and acidic residues" evidence="1">
    <location>
        <begin position="278"/>
        <end position="295"/>
    </location>
</feature>
<feature type="region of interest" description="Disordered" evidence="1">
    <location>
        <begin position="114"/>
        <end position="413"/>
    </location>
</feature>
<keyword evidence="2" id="KW-1133">Transmembrane helix</keyword>
<keyword evidence="2" id="KW-0472">Membrane</keyword>
<dbReference type="OrthoDB" id="1080706at2759"/>
<dbReference type="InterPro" id="IPR008480">
    <property type="entry name" value="DUF761_pln"/>
</dbReference>
<keyword evidence="3" id="KW-1185">Reference proteome</keyword>
<name>A0A6P5EM42_ANACO</name>
<feature type="transmembrane region" description="Helical" evidence="2">
    <location>
        <begin position="20"/>
        <end position="44"/>
    </location>
</feature>
<feature type="transmembrane region" description="Helical" evidence="2">
    <location>
        <begin position="64"/>
        <end position="80"/>
    </location>
</feature>
<evidence type="ECO:0000256" key="1">
    <source>
        <dbReference type="SAM" id="MobiDB-lite"/>
    </source>
</evidence>
<evidence type="ECO:0000313" key="4">
    <source>
        <dbReference type="RefSeq" id="XP_020084676.1"/>
    </source>
</evidence>
<organism evidence="3 4">
    <name type="scientific">Ananas comosus</name>
    <name type="common">Pineapple</name>
    <name type="synonym">Ananas ananas</name>
    <dbReference type="NCBI Taxonomy" id="4615"/>
    <lineage>
        <taxon>Eukaryota</taxon>
        <taxon>Viridiplantae</taxon>
        <taxon>Streptophyta</taxon>
        <taxon>Embryophyta</taxon>
        <taxon>Tracheophyta</taxon>
        <taxon>Spermatophyta</taxon>
        <taxon>Magnoliopsida</taxon>
        <taxon>Liliopsida</taxon>
        <taxon>Poales</taxon>
        <taxon>Bromeliaceae</taxon>
        <taxon>Bromelioideae</taxon>
        <taxon>Ananas</taxon>
    </lineage>
</organism>